<proteinExistence type="predicted"/>
<sequence length="504" mass="56950">MGTPGLKVYRHRARYFIHHNQYDSYPEEFGINILSEIPLDDEFEEWLAFMREQLDRELELWEASGHLCEKDQAGLCSWIMEDQPKCWDWGAEWVYELDLDRLVFLIDAHPMFRLDRMPPKDIFVQGIGFDHYGARACTPTVPEEYRYDWMAAPIFVEDSVLDEYRSYARGPTAVVPIRELLEITEGLSHAETVWTRLLEFTIGQLMRRFSPTYKEIESRASWTELTMVERALSLTAINAAFQAPLDFEDTEEKPPEVPEENIWWARDDVCVSVATHLDDEQSMHAAIVRLREDAMRERACAPDVVYGVVTSVYHLVIVRVDKPAGGAVRHTPALQFFPSSYAMSPSTPGITALARLGRRVQPPIKDVASLLDPDDPLSNPLGDMLRKLAKHATSNPEFACLSNATPSAVELLLKYPLLAGEFPLLSVIPNEPQNPGGGGQPHPHLISGNFATVVDGKPATIHLARPSGHGHDDATLALALNCFKSLPYYDRQTIIHAHARYIQH</sequence>
<dbReference type="EMBL" id="KL198019">
    <property type="protein sequence ID" value="KDQ19330.1"/>
    <property type="molecule type" value="Genomic_DNA"/>
</dbReference>
<organism evidence="1 2">
    <name type="scientific">Botryobasidium botryosum (strain FD-172 SS1)</name>
    <dbReference type="NCBI Taxonomy" id="930990"/>
    <lineage>
        <taxon>Eukaryota</taxon>
        <taxon>Fungi</taxon>
        <taxon>Dikarya</taxon>
        <taxon>Basidiomycota</taxon>
        <taxon>Agaricomycotina</taxon>
        <taxon>Agaricomycetes</taxon>
        <taxon>Cantharellales</taxon>
        <taxon>Botryobasidiaceae</taxon>
        <taxon>Botryobasidium</taxon>
    </lineage>
</organism>
<dbReference type="HOGENOM" id="CLU_034206_0_0_1"/>
<keyword evidence="2" id="KW-1185">Reference proteome</keyword>
<reference evidence="2" key="1">
    <citation type="journal article" date="2014" name="Proc. Natl. Acad. Sci. U.S.A.">
        <title>Extensive sampling of basidiomycete genomes demonstrates inadequacy of the white-rot/brown-rot paradigm for wood decay fungi.</title>
        <authorList>
            <person name="Riley R."/>
            <person name="Salamov A.A."/>
            <person name="Brown D.W."/>
            <person name="Nagy L.G."/>
            <person name="Floudas D."/>
            <person name="Held B.W."/>
            <person name="Levasseur A."/>
            <person name="Lombard V."/>
            <person name="Morin E."/>
            <person name="Otillar R."/>
            <person name="Lindquist E.A."/>
            <person name="Sun H."/>
            <person name="LaButti K.M."/>
            <person name="Schmutz J."/>
            <person name="Jabbour D."/>
            <person name="Luo H."/>
            <person name="Baker S.E."/>
            <person name="Pisabarro A.G."/>
            <person name="Walton J.D."/>
            <person name="Blanchette R.A."/>
            <person name="Henrissat B."/>
            <person name="Martin F."/>
            <person name="Cullen D."/>
            <person name="Hibbett D.S."/>
            <person name="Grigoriev I.V."/>
        </authorList>
    </citation>
    <scope>NUCLEOTIDE SEQUENCE [LARGE SCALE GENOMIC DNA]</scope>
    <source>
        <strain evidence="2">FD-172 SS1</strain>
    </source>
</reference>
<gene>
    <name evidence="1" type="ORF">BOTBODRAFT_184381</name>
</gene>
<dbReference type="AlphaFoldDB" id="A0A067MXE2"/>
<accession>A0A067MXE2</accession>
<evidence type="ECO:0000313" key="2">
    <source>
        <dbReference type="Proteomes" id="UP000027195"/>
    </source>
</evidence>
<dbReference type="InParanoid" id="A0A067MXE2"/>
<evidence type="ECO:0000313" key="1">
    <source>
        <dbReference type="EMBL" id="KDQ19330.1"/>
    </source>
</evidence>
<dbReference type="Proteomes" id="UP000027195">
    <property type="component" value="Unassembled WGS sequence"/>
</dbReference>
<protein>
    <submittedName>
        <fullName evidence="1">Uncharacterized protein</fullName>
    </submittedName>
</protein>
<name>A0A067MXE2_BOTB1</name>
<dbReference type="OrthoDB" id="2782847at2759"/>
<dbReference type="STRING" id="930990.A0A067MXE2"/>